<evidence type="ECO:0008006" key="4">
    <source>
        <dbReference type="Google" id="ProtNLM"/>
    </source>
</evidence>
<feature type="chain" id="PRO_5040841239" description="T9SS type A sorting domain-containing protein" evidence="1">
    <location>
        <begin position="24"/>
        <end position="491"/>
    </location>
</feature>
<dbReference type="Proteomes" id="UP001142175">
    <property type="component" value="Unassembled WGS sequence"/>
</dbReference>
<sequence>MFKLFKVFLIFTMLFLASWESYGQTFVFDPAKPGCDGSWTDGDCWEVSNSCSVLGGFTNQTSPPSTNPTTTCPVDIIIRGDISISGVPISFGGTLRSIRVENGASFDIVGDASIISDSEVLFDLVENSFFNITNELIISQGSSSDSTLLIIDGDGTSSVVVNSIDLRGRAILLVENGGSLISDGPTKYNGNSSRIDVYGFFRTLEVDIKGGSNHQLNSYGSARIIVEEDIILGGTSDITFNGDSEIDVGGDIDNSGSAKIIASDNAKVYYCGIIKTPKNAVKEGVGSAEFINSCRILPVDYLYIESEYSKASNSALLSWATAKEWENSRFEIERSLGDISDFIKIGEVSGMGWKDTISEYEYVDANLPLAGGNIYYRLKQVDMNGKFSLSKVLSVKMPSVQFTQGVWRAYPNPTDGHQFRIGLLDISQYSQEKISFRIIQPNHVTEVVTVDSEAEMNEYLIQILPTISSGIFVVELQWGQKIEHIKVLKQK</sequence>
<gene>
    <name evidence="2" type="ORF">NU887_08700</name>
</gene>
<protein>
    <recommendedName>
        <fullName evidence="4">T9SS type A sorting domain-containing protein</fullName>
    </recommendedName>
</protein>
<name>A0A9X2P2Y0_9BACT</name>
<accession>A0A9X2P2Y0</accession>
<evidence type="ECO:0000256" key="1">
    <source>
        <dbReference type="SAM" id="SignalP"/>
    </source>
</evidence>
<proteinExistence type="predicted"/>
<evidence type="ECO:0000313" key="3">
    <source>
        <dbReference type="Proteomes" id="UP001142175"/>
    </source>
</evidence>
<dbReference type="AlphaFoldDB" id="A0A9X2P2Y0"/>
<reference evidence="2" key="1">
    <citation type="submission" date="2022-08" db="EMBL/GenBank/DDBJ databases">
        <authorList>
            <person name="Zhang D."/>
        </authorList>
    </citation>
    <scope>NUCLEOTIDE SEQUENCE</scope>
    <source>
        <strain evidence="2">XJ19-11</strain>
    </source>
</reference>
<dbReference type="EMBL" id="JANSUY010000004">
    <property type="protein sequence ID" value="MCR9015114.1"/>
    <property type="molecule type" value="Genomic_DNA"/>
</dbReference>
<keyword evidence="3" id="KW-1185">Reference proteome</keyword>
<dbReference type="Gene3D" id="2.60.40.10">
    <property type="entry name" value="Immunoglobulins"/>
    <property type="match status" value="1"/>
</dbReference>
<organism evidence="2 3">
    <name type="scientific">Aquiflexum gelatinilyticum</name>
    <dbReference type="NCBI Taxonomy" id="2961943"/>
    <lineage>
        <taxon>Bacteria</taxon>
        <taxon>Pseudomonadati</taxon>
        <taxon>Bacteroidota</taxon>
        <taxon>Cytophagia</taxon>
        <taxon>Cytophagales</taxon>
        <taxon>Cyclobacteriaceae</taxon>
        <taxon>Aquiflexum</taxon>
    </lineage>
</organism>
<dbReference type="RefSeq" id="WP_258422973.1">
    <property type="nucleotide sequence ID" value="NZ_JANSUY010000004.1"/>
</dbReference>
<comment type="caution">
    <text evidence="2">The sequence shown here is derived from an EMBL/GenBank/DDBJ whole genome shotgun (WGS) entry which is preliminary data.</text>
</comment>
<evidence type="ECO:0000313" key="2">
    <source>
        <dbReference type="EMBL" id="MCR9015114.1"/>
    </source>
</evidence>
<feature type="signal peptide" evidence="1">
    <location>
        <begin position="1"/>
        <end position="23"/>
    </location>
</feature>
<dbReference type="InterPro" id="IPR013783">
    <property type="entry name" value="Ig-like_fold"/>
</dbReference>
<keyword evidence="1" id="KW-0732">Signal</keyword>